<dbReference type="GO" id="GO:0043190">
    <property type="term" value="C:ATP-binding cassette (ABC) transporter complex"/>
    <property type="evidence" value="ECO:0007669"/>
    <property type="project" value="InterPro"/>
</dbReference>
<keyword evidence="5 7" id="KW-0813">Transport</keyword>
<dbReference type="SUPFAM" id="SSF53850">
    <property type="entry name" value="Periplasmic binding protein-like II"/>
    <property type="match status" value="1"/>
</dbReference>
<name>A0A1H4FJR4_9RHOB</name>
<evidence type="ECO:0000256" key="3">
    <source>
        <dbReference type="ARBA" id="ARBA00011529"/>
    </source>
</evidence>
<dbReference type="AlphaFoldDB" id="A0A1H4FJR4"/>
<feature type="chain" id="PRO_5011530358" description="Phosphate-binding protein PstS" evidence="8">
    <location>
        <begin position="23"/>
        <end position="340"/>
    </location>
</feature>
<evidence type="ECO:0000256" key="2">
    <source>
        <dbReference type="ARBA" id="ARBA00008725"/>
    </source>
</evidence>
<gene>
    <name evidence="10" type="ORF">SAMN05444370_12339</name>
</gene>
<evidence type="ECO:0000256" key="8">
    <source>
        <dbReference type="SAM" id="SignalP"/>
    </source>
</evidence>
<comment type="subunit">
    <text evidence="3 7">The complex is composed of two ATP-binding proteins (PstB), two transmembrane proteins (PstC and PstA) and a solute-binding protein (PstS).</text>
</comment>
<evidence type="ECO:0000256" key="1">
    <source>
        <dbReference type="ARBA" id="ARBA00002841"/>
    </source>
</evidence>
<keyword evidence="8" id="KW-0732">Signal</keyword>
<dbReference type="CDD" id="cd13565">
    <property type="entry name" value="PBP2_PstS"/>
    <property type="match status" value="1"/>
</dbReference>
<dbReference type="GO" id="GO:0042301">
    <property type="term" value="F:phosphate ion binding"/>
    <property type="evidence" value="ECO:0007669"/>
    <property type="project" value="InterPro"/>
</dbReference>
<dbReference type="PIRSF" id="PIRSF002756">
    <property type="entry name" value="PstS"/>
    <property type="match status" value="1"/>
</dbReference>
<dbReference type="RefSeq" id="WP_217632248.1">
    <property type="nucleotide sequence ID" value="NZ_FNQM01000023.1"/>
</dbReference>
<dbReference type="Gene3D" id="3.40.190.10">
    <property type="entry name" value="Periplasmic binding protein-like II"/>
    <property type="match status" value="2"/>
</dbReference>
<keyword evidence="6 7" id="KW-0592">Phosphate transport</keyword>
<evidence type="ECO:0000256" key="5">
    <source>
        <dbReference type="ARBA" id="ARBA00022448"/>
    </source>
</evidence>
<dbReference type="InterPro" id="IPR050962">
    <property type="entry name" value="Phosphate-bind_PstS"/>
</dbReference>
<evidence type="ECO:0000259" key="9">
    <source>
        <dbReference type="Pfam" id="PF12849"/>
    </source>
</evidence>
<dbReference type="GO" id="GO:0035435">
    <property type="term" value="P:phosphate ion transmembrane transport"/>
    <property type="evidence" value="ECO:0007669"/>
    <property type="project" value="InterPro"/>
</dbReference>
<feature type="domain" description="PBP" evidence="9">
    <location>
        <begin position="24"/>
        <end position="310"/>
    </location>
</feature>
<dbReference type="InterPro" id="IPR005673">
    <property type="entry name" value="ABC_phos-bd_PstS"/>
</dbReference>
<organism evidence="10 11">
    <name type="scientific">Rubrimonas cliftonensis</name>
    <dbReference type="NCBI Taxonomy" id="89524"/>
    <lineage>
        <taxon>Bacteria</taxon>
        <taxon>Pseudomonadati</taxon>
        <taxon>Pseudomonadota</taxon>
        <taxon>Alphaproteobacteria</taxon>
        <taxon>Rhodobacterales</taxon>
        <taxon>Paracoccaceae</taxon>
        <taxon>Rubrimonas</taxon>
    </lineage>
</organism>
<evidence type="ECO:0000256" key="4">
    <source>
        <dbReference type="ARBA" id="ARBA00021889"/>
    </source>
</evidence>
<evidence type="ECO:0000313" key="11">
    <source>
        <dbReference type="Proteomes" id="UP000198703"/>
    </source>
</evidence>
<comment type="similarity">
    <text evidence="2 7">Belongs to the PstS family.</text>
</comment>
<proteinExistence type="inferred from homology"/>
<feature type="signal peptide" evidence="8">
    <location>
        <begin position="1"/>
        <end position="22"/>
    </location>
</feature>
<protein>
    <recommendedName>
        <fullName evidence="4 7">Phosphate-binding protein PstS</fullName>
    </recommendedName>
</protein>
<dbReference type="NCBIfam" id="TIGR00975">
    <property type="entry name" value="3a0107s03"/>
    <property type="match status" value="1"/>
</dbReference>
<dbReference type="PANTHER" id="PTHR42996:SF1">
    <property type="entry name" value="PHOSPHATE-BINDING PROTEIN PSTS"/>
    <property type="match status" value="1"/>
</dbReference>
<keyword evidence="11" id="KW-1185">Reference proteome</keyword>
<evidence type="ECO:0000256" key="6">
    <source>
        <dbReference type="ARBA" id="ARBA00022592"/>
    </source>
</evidence>
<comment type="function">
    <text evidence="1 7">Part of the ABC transporter complex PstSACB involved in phosphate import.</text>
</comment>
<dbReference type="PANTHER" id="PTHR42996">
    <property type="entry name" value="PHOSPHATE-BINDING PROTEIN PSTS"/>
    <property type="match status" value="1"/>
</dbReference>
<sequence>MLFRFAAAAALIFAGAASSLSAQSVRVNGAGASFPFPLYATWTQAFSQQNSGVRIDYQSTGSGAGIRAFIDRTVDFAGSDAEMTQEQMDSVEGGLVVIPATAGKVVLAYNLPDVGELRLPRSVYPEIFRGAITRWNDERIVAANPGVTLPDMQITVVRRSDGAGTNFIFTNHLSAIDEAFASEIGVGTTVQWPNLANFVGAPRNDGVMATTMQTPGALGYVEYGFARMSNTPMAMLENASGEFILPSNDAGTLALSSGDFSGDELFVYVTDPSDPGAYPITSMTWMLFYRNHGDPQVAEALRNFVTWAMDDGQAMAAELNYVPLPDAVKESNRAKIAEIQ</sequence>
<accession>A0A1H4FJR4</accession>
<dbReference type="EMBL" id="FNQM01000023">
    <property type="protein sequence ID" value="SEA97536.1"/>
    <property type="molecule type" value="Genomic_DNA"/>
</dbReference>
<dbReference type="Proteomes" id="UP000198703">
    <property type="component" value="Unassembled WGS sequence"/>
</dbReference>
<dbReference type="InterPro" id="IPR024370">
    <property type="entry name" value="PBP_domain"/>
</dbReference>
<dbReference type="STRING" id="89524.SAMN05444370_12339"/>
<reference evidence="10 11" key="1">
    <citation type="submission" date="2016-10" db="EMBL/GenBank/DDBJ databases">
        <authorList>
            <person name="de Groot N.N."/>
        </authorList>
    </citation>
    <scope>NUCLEOTIDE SEQUENCE [LARGE SCALE GENOMIC DNA]</scope>
    <source>
        <strain evidence="10 11">DSM 15345</strain>
    </source>
</reference>
<evidence type="ECO:0000313" key="10">
    <source>
        <dbReference type="EMBL" id="SEA97536.1"/>
    </source>
</evidence>
<evidence type="ECO:0000256" key="7">
    <source>
        <dbReference type="PIRNR" id="PIRNR002756"/>
    </source>
</evidence>
<dbReference type="Pfam" id="PF12849">
    <property type="entry name" value="PBP_like_2"/>
    <property type="match status" value="1"/>
</dbReference>